<evidence type="ECO:0000313" key="2">
    <source>
        <dbReference type="EMBL" id="RNF26446.1"/>
    </source>
</evidence>
<evidence type="ECO:0000256" key="1">
    <source>
        <dbReference type="SAM" id="MobiDB-lite"/>
    </source>
</evidence>
<gene>
    <name evidence="2" type="ORF">Tco025E_01168</name>
</gene>
<reference evidence="2 3" key="1">
    <citation type="journal article" date="2018" name="BMC Genomics">
        <title>Genomic comparison of Trypanosoma conorhini and Trypanosoma rangeli to Trypanosoma cruzi strains of high and low virulence.</title>
        <authorList>
            <person name="Bradwell K.R."/>
            <person name="Koparde V.N."/>
            <person name="Matveyev A.V."/>
            <person name="Serrano M.G."/>
            <person name="Alves J.M."/>
            <person name="Parikh H."/>
            <person name="Huang B."/>
            <person name="Lee V."/>
            <person name="Espinosa-Alvarez O."/>
            <person name="Ortiz P.A."/>
            <person name="Costa-Martins A.G."/>
            <person name="Teixeira M.M."/>
            <person name="Buck G.A."/>
        </authorList>
    </citation>
    <scope>NUCLEOTIDE SEQUENCE [LARGE SCALE GENOMIC DNA]</scope>
    <source>
        <strain evidence="2 3">025E</strain>
    </source>
</reference>
<sequence>MILRHLQSAVAHRPARRRNANAVCNYAVAEGEPDVAQLGHYKIIGWVSLQQFIATFARPEHIGPGAPPAAACLAGPVSAAGDGNDAPPRGATGYTRAPSAAPSSSGAGAPFRNPFGGDGCALRRRPARGPAT</sequence>
<feature type="compositionally biased region" description="Low complexity" evidence="1">
    <location>
        <begin position="97"/>
        <end position="110"/>
    </location>
</feature>
<accession>A0A3R7M4M0</accession>
<dbReference type="RefSeq" id="XP_029231652.1">
    <property type="nucleotide sequence ID" value="XM_029368106.1"/>
</dbReference>
<protein>
    <submittedName>
        <fullName evidence="2">Uncharacterized protein</fullName>
    </submittedName>
</protein>
<proteinExistence type="predicted"/>
<feature type="region of interest" description="Disordered" evidence="1">
    <location>
        <begin position="78"/>
        <end position="132"/>
    </location>
</feature>
<dbReference type="Proteomes" id="UP000284403">
    <property type="component" value="Unassembled WGS sequence"/>
</dbReference>
<dbReference type="GeneID" id="40314779"/>
<name>A0A3R7M4M0_9TRYP</name>
<dbReference type="AlphaFoldDB" id="A0A3R7M4M0"/>
<keyword evidence="3" id="KW-1185">Reference proteome</keyword>
<comment type="caution">
    <text evidence="2">The sequence shown here is derived from an EMBL/GenBank/DDBJ whole genome shotgun (WGS) entry which is preliminary data.</text>
</comment>
<evidence type="ECO:0000313" key="3">
    <source>
        <dbReference type="Proteomes" id="UP000284403"/>
    </source>
</evidence>
<organism evidence="2 3">
    <name type="scientific">Trypanosoma conorhini</name>
    <dbReference type="NCBI Taxonomy" id="83891"/>
    <lineage>
        <taxon>Eukaryota</taxon>
        <taxon>Discoba</taxon>
        <taxon>Euglenozoa</taxon>
        <taxon>Kinetoplastea</taxon>
        <taxon>Metakinetoplastina</taxon>
        <taxon>Trypanosomatida</taxon>
        <taxon>Trypanosomatidae</taxon>
        <taxon>Trypanosoma</taxon>
    </lineage>
</organism>
<dbReference type="EMBL" id="MKKU01000041">
    <property type="protein sequence ID" value="RNF26446.1"/>
    <property type="molecule type" value="Genomic_DNA"/>
</dbReference>
<feature type="compositionally biased region" description="Basic residues" evidence="1">
    <location>
        <begin position="122"/>
        <end position="132"/>
    </location>
</feature>